<protein>
    <submittedName>
        <fullName evidence="5">Uncharacterized protein</fullName>
    </submittedName>
</protein>
<feature type="domain" description="Protein FecR C-terminal" evidence="3">
    <location>
        <begin position="314"/>
        <end position="382"/>
    </location>
</feature>
<dbReference type="EMBL" id="JPIU01000051">
    <property type="protein sequence ID" value="KIO42602.1"/>
    <property type="molecule type" value="Genomic_DNA"/>
</dbReference>
<evidence type="ECO:0000259" key="2">
    <source>
        <dbReference type="Pfam" id="PF04773"/>
    </source>
</evidence>
<name>A0A0C3N999_9PORP</name>
<keyword evidence="7" id="KW-1185">Reference proteome</keyword>
<evidence type="ECO:0000313" key="4">
    <source>
        <dbReference type="EMBL" id="KIO42516.1"/>
    </source>
</evidence>
<dbReference type="EMBL" id="JPIT01000039">
    <property type="protein sequence ID" value="KIO42516.1"/>
    <property type="molecule type" value="Genomic_DNA"/>
</dbReference>
<dbReference type="OrthoDB" id="710640at2"/>
<keyword evidence="1" id="KW-1133">Transmembrane helix</keyword>
<dbReference type="GO" id="GO:0016989">
    <property type="term" value="F:sigma factor antagonist activity"/>
    <property type="evidence" value="ECO:0007669"/>
    <property type="project" value="TreeGrafter"/>
</dbReference>
<proteinExistence type="predicted"/>
<feature type="domain" description="FecR protein" evidence="2">
    <location>
        <begin position="180"/>
        <end position="269"/>
    </location>
</feature>
<dbReference type="AlphaFoldDB" id="A0A0C3N999"/>
<dbReference type="Proteomes" id="UP000031937">
    <property type="component" value="Unassembled WGS sequence"/>
</dbReference>
<evidence type="ECO:0000313" key="6">
    <source>
        <dbReference type="Proteomes" id="UP000031937"/>
    </source>
</evidence>
<dbReference type="PANTHER" id="PTHR30273">
    <property type="entry name" value="PERIPLASMIC SIGNAL SENSOR AND SIGMA FACTOR ACTIVATOR FECR-RELATED"/>
    <property type="match status" value="1"/>
</dbReference>
<gene>
    <name evidence="5" type="ORF">BA92_14665</name>
    <name evidence="4" type="ORF">IE90_14640</name>
</gene>
<organism evidence="5 7">
    <name type="scientific">Sanguibacteroides justesenii</name>
    <dbReference type="NCBI Taxonomy" id="1547597"/>
    <lineage>
        <taxon>Bacteria</taxon>
        <taxon>Pseudomonadati</taxon>
        <taxon>Bacteroidota</taxon>
        <taxon>Bacteroidia</taxon>
        <taxon>Bacteroidales</taxon>
        <taxon>Porphyromonadaceae</taxon>
        <taxon>Sanguibacteroides</taxon>
    </lineage>
</organism>
<dbReference type="Pfam" id="PF16344">
    <property type="entry name" value="FecR_C"/>
    <property type="match status" value="1"/>
</dbReference>
<reference evidence="5 7" key="1">
    <citation type="submission" date="2014-07" db="EMBL/GenBank/DDBJ databases">
        <title>Porphyromonadaceae bacterium OUH 308042 = ATCC BAA-2681 = DSM 28342 draft genome.</title>
        <authorList>
            <person name="Sydenham T.V."/>
            <person name="Hasman H."/>
            <person name="Justensen U.S."/>
        </authorList>
    </citation>
    <scope>NUCLEOTIDE SEQUENCE [LARGE SCALE GENOMIC DNA]</scope>
    <source>
        <strain evidence="5 7">OUH 308042</strain>
    </source>
</reference>
<feature type="transmembrane region" description="Helical" evidence="1">
    <location>
        <begin position="78"/>
        <end position="100"/>
    </location>
</feature>
<comment type="caution">
    <text evidence="5">The sequence shown here is derived from an EMBL/GenBank/DDBJ whole genome shotgun (WGS) entry which is preliminary data.</text>
</comment>
<reference evidence="4 6" key="2">
    <citation type="submission" date="2014-07" db="EMBL/GenBank/DDBJ databases">
        <title>Porphyromonadaceae bacterium OUH 334697 = ATCC BAA-2682 = DSM 28341 draft genome.</title>
        <authorList>
            <person name="Sydenham T.V."/>
            <person name="Hasman H."/>
            <person name="Justesen U.S."/>
        </authorList>
    </citation>
    <scope>NUCLEOTIDE SEQUENCE [LARGE SCALE GENOMIC DNA]</scope>
    <source>
        <strain evidence="4 6">OUH 334697</strain>
    </source>
</reference>
<dbReference type="Gene3D" id="3.55.50.30">
    <property type="match status" value="1"/>
</dbReference>
<evidence type="ECO:0000313" key="7">
    <source>
        <dbReference type="Proteomes" id="UP000031980"/>
    </source>
</evidence>
<dbReference type="Proteomes" id="UP000031980">
    <property type="component" value="Unassembled WGS sequence"/>
</dbReference>
<dbReference type="PANTHER" id="PTHR30273:SF2">
    <property type="entry name" value="PROTEIN FECR"/>
    <property type="match status" value="1"/>
</dbReference>
<dbReference type="InterPro" id="IPR032508">
    <property type="entry name" value="FecR_C"/>
</dbReference>
<dbReference type="RefSeq" id="WP_041504568.1">
    <property type="nucleotide sequence ID" value="NZ_JPIT01000039.1"/>
</dbReference>
<evidence type="ECO:0000259" key="3">
    <source>
        <dbReference type="Pfam" id="PF16344"/>
    </source>
</evidence>
<sequence>MKDPFEFASELLKYAREELSNERGEKVEGMLNKHKALKELSDELKDKKHIGKELEIIHSFDTEKALIRIHKRQRFKKHLFISWGIAASVVISIGLTFLFFQNRAIQVKENKTIETKLAKSEVILEMYSGKKYRLDTLASSIYNTEENVIFDNREGTLQMEASNSLTSPNGSEYNKIHVPYGGSYILKLNDGTKITLNAGSVLEFPSRFGQSVRRVVLTGEAYFEVKRDEKRPFIVKTDNIEIKVLGTSFNVSSYFDEPGIYTTLVQGSIALIRKGKPERIIVPGEQARYDKNNGTLNLFKVDTNEFTAWKEGLFYFKDLPLEEILRKIARWYDLKIFYTNQEAKNLIFSGKLPIYSSVEDVLRKFELSGEVQFKLRNRTLTVSYK</sequence>
<dbReference type="FunFam" id="2.60.120.1440:FF:000001">
    <property type="entry name" value="Putative anti-sigma factor"/>
    <property type="match status" value="1"/>
</dbReference>
<evidence type="ECO:0000313" key="5">
    <source>
        <dbReference type="EMBL" id="KIO42602.1"/>
    </source>
</evidence>
<dbReference type="Pfam" id="PF04773">
    <property type="entry name" value="FecR"/>
    <property type="match status" value="1"/>
</dbReference>
<evidence type="ECO:0000256" key="1">
    <source>
        <dbReference type="SAM" id="Phobius"/>
    </source>
</evidence>
<keyword evidence="1" id="KW-0812">Transmembrane</keyword>
<accession>A0A0C3N999</accession>
<dbReference type="InterPro" id="IPR006860">
    <property type="entry name" value="FecR"/>
</dbReference>
<dbReference type="Gene3D" id="2.60.120.1440">
    <property type="match status" value="1"/>
</dbReference>
<keyword evidence="1" id="KW-0472">Membrane</keyword>
<dbReference type="InterPro" id="IPR012373">
    <property type="entry name" value="Ferrdict_sens_TM"/>
</dbReference>